<protein>
    <submittedName>
        <fullName evidence="2 3">Uncharacterized protein</fullName>
    </submittedName>
</protein>
<accession>L1J6Z3</accession>
<dbReference type="Proteomes" id="UP000011087">
    <property type="component" value="Unassembled WGS sequence"/>
</dbReference>
<sequence>MEETMQASGGDSRQKDKRAVISEEIAVEIFAKRKISFSSKQKSAHSSLVAAQHGVSPKSVRDVWDRRTWVKATMPLWTPAEVEQYEKSNKRPPGRPLGRTDSKPRKPRSRAQTDIKKNVNEVLASVSSKNKLKTKKGSSSSSPLDLASSSSSPSTTFSMGSEDSNCSISKDGCSQPSQQHDTRENSSVSPPNLSSFQMLVCKSLEALTQAQTQVHNTCYPLPTHANKRSNPCVDEQTRPGWEEPNAQIKPAIKIEGLRPLMTRMPATSLLPTSLQGGLAGGPCATALWQQAARIRLESLAASNSLLMLRHRLNSFEQIMKGREGGQLGPTQ</sequence>
<dbReference type="KEGG" id="gtt:GUITHDRAFT_153064"/>
<reference evidence="4" key="2">
    <citation type="submission" date="2012-11" db="EMBL/GenBank/DDBJ databases">
        <authorList>
            <person name="Kuo A."/>
            <person name="Curtis B.A."/>
            <person name="Tanifuji G."/>
            <person name="Burki F."/>
            <person name="Gruber A."/>
            <person name="Irimia M."/>
            <person name="Maruyama S."/>
            <person name="Arias M.C."/>
            <person name="Ball S.G."/>
            <person name="Gile G.H."/>
            <person name="Hirakawa Y."/>
            <person name="Hopkins J.F."/>
            <person name="Rensing S.A."/>
            <person name="Schmutz J."/>
            <person name="Symeonidi A."/>
            <person name="Elias M."/>
            <person name="Eveleigh R.J."/>
            <person name="Herman E.K."/>
            <person name="Klute M.J."/>
            <person name="Nakayama T."/>
            <person name="Obornik M."/>
            <person name="Reyes-Prieto A."/>
            <person name="Armbrust E.V."/>
            <person name="Aves S.J."/>
            <person name="Beiko R.G."/>
            <person name="Coutinho P."/>
            <person name="Dacks J.B."/>
            <person name="Durnford D.G."/>
            <person name="Fast N.M."/>
            <person name="Green B.R."/>
            <person name="Grisdale C."/>
            <person name="Hempe F."/>
            <person name="Henrissat B."/>
            <person name="Hoppner M.P."/>
            <person name="Ishida K.-I."/>
            <person name="Kim E."/>
            <person name="Koreny L."/>
            <person name="Kroth P.G."/>
            <person name="Liu Y."/>
            <person name="Malik S.-B."/>
            <person name="Maier U.G."/>
            <person name="McRose D."/>
            <person name="Mock T."/>
            <person name="Neilson J.A."/>
            <person name="Onodera N.T."/>
            <person name="Poole A.M."/>
            <person name="Pritham E.J."/>
            <person name="Richards T.A."/>
            <person name="Rocap G."/>
            <person name="Roy S.W."/>
            <person name="Sarai C."/>
            <person name="Schaack S."/>
            <person name="Shirato S."/>
            <person name="Slamovits C.H."/>
            <person name="Spencer D.F."/>
            <person name="Suzuki S."/>
            <person name="Worden A.Z."/>
            <person name="Zauner S."/>
            <person name="Barry K."/>
            <person name="Bell C."/>
            <person name="Bharti A.K."/>
            <person name="Crow J.A."/>
            <person name="Grimwood J."/>
            <person name="Kramer R."/>
            <person name="Lindquist E."/>
            <person name="Lucas S."/>
            <person name="Salamov A."/>
            <person name="McFadden G.I."/>
            <person name="Lane C.E."/>
            <person name="Keeling P.J."/>
            <person name="Gray M.W."/>
            <person name="Grigoriev I.V."/>
            <person name="Archibald J.M."/>
        </authorList>
    </citation>
    <scope>NUCLEOTIDE SEQUENCE</scope>
    <source>
        <strain evidence="4">CCMP2712</strain>
    </source>
</reference>
<evidence type="ECO:0000313" key="2">
    <source>
        <dbReference type="EMBL" id="EKX44122.1"/>
    </source>
</evidence>
<dbReference type="EnsemblProtists" id="EKX44122">
    <property type="protein sequence ID" value="EKX44122"/>
    <property type="gene ID" value="GUITHDRAFT_153064"/>
</dbReference>
<dbReference type="AlphaFoldDB" id="L1J6Z3"/>
<dbReference type="RefSeq" id="XP_005831102.1">
    <property type="nucleotide sequence ID" value="XM_005831045.1"/>
</dbReference>
<feature type="compositionally biased region" description="Polar residues" evidence="1">
    <location>
        <begin position="162"/>
        <end position="191"/>
    </location>
</feature>
<evidence type="ECO:0000313" key="4">
    <source>
        <dbReference type="Proteomes" id="UP000011087"/>
    </source>
</evidence>
<reference evidence="3" key="3">
    <citation type="submission" date="2015-06" db="UniProtKB">
        <authorList>
            <consortium name="EnsemblProtists"/>
        </authorList>
    </citation>
    <scope>IDENTIFICATION</scope>
</reference>
<feature type="region of interest" description="Disordered" evidence="1">
    <location>
        <begin position="38"/>
        <end position="61"/>
    </location>
</feature>
<dbReference type="HOGENOM" id="CLU_840573_0_0_1"/>
<evidence type="ECO:0000256" key="1">
    <source>
        <dbReference type="SAM" id="MobiDB-lite"/>
    </source>
</evidence>
<dbReference type="EMBL" id="JH993006">
    <property type="protein sequence ID" value="EKX44122.1"/>
    <property type="molecule type" value="Genomic_DNA"/>
</dbReference>
<name>L1J6Z3_GUITC</name>
<feature type="compositionally biased region" description="Low complexity" evidence="1">
    <location>
        <begin position="38"/>
        <end position="47"/>
    </location>
</feature>
<evidence type="ECO:0000313" key="3">
    <source>
        <dbReference type="EnsemblProtists" id="EKX44122"/>
    </source>
</evidence>
<organism evidence="2">
    <name type="scientific">Guillardia theta (strain CCMP2712)</name>
    <name type="common">Cryptophyte</name>
    <dbReference type="NCBI Taxonomy" id="905079"/>
    <lineage>
        <taxon>Eukaryota</taxon>
        <taxon>Cryptophyceae</taxon>
        <taxon>Pyrenomonadales</taxon>
        <taxon>Geminigeraceae</taxon>
        <taxon>Guillardia</taxon>
    </lineage>
</organism>
<keyword evidence="4" id="KW-1185">Reference proteome</keyword>
<gene>
    <name evidence="2" type="ORF">GUITHDRAFT_153064</name>
</gene>
<feature type="compositionally biased region" description="Low complexity" evidence="1">
    <location>
        <begin position="137"/>
        <end position="161"/>
    </location>
</feature>
<dbReference type="PaxDb" id="55529-EKX44122"/>
<proteinExistence type="predicted"/>
<reference evidence="2 4" key="1">
    <citation type="journal article" date="2012" name="Nature">
        <title>Algal genomes reveal evolutionary mosaicism and the fate of nucleomorphs.</title>
        <authorList>
            <consortium name="DOE Joint Genome Institute"/>
            <person name="Curtis B.A."/>
            <person name="Tanifuji G."/>
            <person name="Burki F."/>
            <person name="Gruber A."/>
            <person name="Irimia M."/>
            <person name="Maruyama S."/>
            <person name="Arias M.C."/>
            <person name="Ball S.G."/>
            <person name="Gile G.H."/>
            <person name="Hirakawa Y."/>
            <person name="Hopkins J.F."/>
            <person name="Kuo A."/>
            <person name="Rensing S.A."/>
            <person name="Schmutz J."/>
            <person name="Symeonidi A."/>
            <person name="Elias M."/>
            <person name="Eveleigh R.J."/>
            <person name="Herman E.K."/>
            <person name="Klute M.J."/>
            <person name="Nakayama T."/>
            <person name="Obornik M."/>
            <person name="Reyes-Prieto A."/>
            <person name="Armbrust E.V."/>
            <person name="Aves S.J."/>
            <person name="Beiko R.G."/>
            <person name="Coutinho P."/>
            <person name="Dacks J.B."/>
            <person name="Durnford D.G."/>
            <person name="Fast N.M."/>
            <person name="Green B.R."/>
            <person name="Grisdale C.J."/>
            <person name="Hempel F."/>
            <person name="Henrissat B."/>
            <person name="Hoppner M.P."/>
            <person name="Ishida K."/>
            <person name="Kim E."/>
            <person name="Koreny L."/>
            <person name="Kroth P.G."/>
            <person name="Liu Y."/>
            <person name="Malik S.B."/>
            <person name="Maier U.G."/>
            <person name="McRose D."/>
            <person name="Mock T."/>
            <person name="Neilson J.A."/>
            <person name="Onodera N.T."/>
            <person name="Poole A.M."/>
            <person name="Pritham E.J."/>
            <person name="Richards T.A."/>
            <person name="Rocap G."/>
            <person name="Roy S.W."/>
            <person name="Sarai C."/>
            <person name="Schaack S."/>
            <person name="Shirato S."/>
            <person name="Slamovits C.H."/>
            <person name="Spencer D.F."/>
            <person name="Suzuki S."/>
            <person name="Worden A.Z."/>
            <person name="Zauner S."/>
            <person name="Barry K."/>
            <person name="Bell C."/>
            <person name="Bharti A.K."/>
            <person name="Crow J.A."/>
            <person name="Grimwood J."/>
            <person name="Kramer R."/>
            <person name="Lindquist E."/>
            <person name="Lucas S."/>
            <person name="Salamov A."/>
            <person name="McFadden G.I."/>
            <person name="Lane C.E."/>
            <person name="Keeling P.J."/>
            <person name="Gray M.W."/>
            <person name="Grigoriev I.V."/>
            <person name="Archibald J.M."/>
        </authorList>
    </citation>
    <scope>NUCLEOTIDE SEQUENCE</scope>
    <source>
        <strain evidence="2 4">CCMP2712</strain>
    </source>
</reference>
<feature type="region of interest" description="Disordered" evidence="1">
    <location>
        <begin position="80"/>
        <end position="191"/>
    </location>
</feature>
<dbReference type="GeneID" id="17300818"/>